<dbReference type="InParanoid" id="A0A6P8IQV1"/>
<feature type="signal peptide" evidence="1">
    <location>
        <begin position="1"/>
        <end position="20"/>
    </location>
</feature>
<protein>
    <submittedName>
        <fullName evidence="3">Uncharacterized protein LOC116303963</fullName>
    </submittedName>
</protein>
<keyword evidence="1" id="KW-0732">Signal</keyword>
<evidence type="ECO:0000256" key="1">
    <source>
        <dbReference type="SAM" id="SignalP"/>
    </source>
</evidence>
<gene>
    <name evidence="3" type="primary">LOC116303963</name>
</gene>
<proteinExistence type="predicted"/>
<sequence>MMNSKLVLLIFLGLFVVSQAKSLRNYYDPEVKPSLSPNPAGLLEELVSSPTNKWKQIYGKRVLSFQGSKGNLKTPVPDSLYTVKPAYGIIWYNKVGRLPKA</sequence>
<dbReference type="AlphaFoldDB" id="A0A6P8IQV1"/>
<accession>A0A6P8IQV1</accession>
<keyword evidence="2" id="KW-1185">Reference proteome</keyword>
<reference evidence="3" key="1">
    <citation type="submission" date="2025-08" db="UniProtKB">
        <authorList>
            <consortium name="RefSeq"/>
        </authorList>
    </citation>
    <scope>IDENTIFICATION</scope>
    <source>
        <tissue evidence="3">Tentacle</tissue>
    </source>
</reference>
<dbReference type="Proteomes" id="UP000515163">
    <property type="component" value="Unplaced"/>
</dbReference>
<name>A0A6P8IQV1_ACTTE</name>
<organism evidence="2 3">
    <name type="scientific">Actinia tenebrosa</name>
    <name type="common">Australian red waratah sea anemone</name>
    <dbReference type="NCBI Taxonomy" id="6105"/>
    <lineage>
        <taxon>Eukaryota</taxon>
        <taxon>Metazoa</taxon>
        <taxon>Cnidaria</taxon>
        <taxon>Anthozoa</taxon>
        <taxon>Hexacorallia</taxon>
        <taxon>Actiniaria</taxon>
        <taxon>Actiniidae</taxon>
        <taxon>Actinia</taxon>
    </lineage>
</organism>
<evidence type="ECO:0000313" key="3">
    <source>
        <dbReference type="RefSeq" id="XP_031569461.1"/>
    </source>
</evidence>
<feature type="chain" id="PRO_5028264775" evidence="1">
    <location>
        <begin position="21"/>
        <end position="101"/>
    </location>
</feature>
<dbReference type="RefSeq" id="XP_031569461.1">
    <property type="nucleotide sequence ID" value="XM_031713601.1"/>
</dbReference>
<dbReference type="KEGG" id="aten:116303963"/>
<evidence type="ECO:0000313" key="2">
    <source>
        <dbReference type="Proteomes" id="UP000515163"/>
    </source>
</evidence>
<dbReference type="GeneID" id="116303963"/>